<reference evidence="4 5" key="1">
    <citation type="journal article" date="2018" name="Gigascience">
        <title>Genomes of trombidid mites reveal novel predicted allergens and laterally-transferred genes associated with secondary metabolism.</title>
        <authorList>
            <person name="Dong X."/>
            <person name="Chaisiri K."/>
            <person name="Xia D."/>
            <person name="Armstrong S.D."/>
            <person name="Fang Y."/>
            <person name="Donnelly M.J."/>
            <person name="Kadowaki T."/>
            <person name="McGarry J.W."/>
            <person name="Darby A.C."/>
            <person name="Makepeace B.L."/>
        </authorList>
    </citation>
    <scope>NUCLEOTIDE SEQUENCE [LARGE SCALE GENOMIC DNA]</scope>
    <source>
        <strain evidence="4">UoL-UT</strain>
    </source>
</reference>
<comment type="similarity">
    <text evidence="1">Belongs to the heat shock protein 70 family.</text>
</comment>
<dbReference type="InterPro" id="IPR029048">
    <property type="entry name" value="HSP70_C_sf"/>
</dbReference>
<name>A0A443RWQ7_9ACAR</name>
<dbReference type="GO" id="GO:0030968">
    <property type="term" value="P:endoplasmic reticulum unfolded protein response"/>
    <property type="evidence" value="ECO:0007669"/>
    <property type="project" value="TreeGrafter"/>
</dbReference>
<dbReference type="Pfam" id="PF00012">
    <property type="entry name" value="HSP70"/>
    <property type="match status" value="1"/>
</dbReference>
<dbReference type="SUPFAM" id="SSF100934">
    <property type="entry name" value="Heat shock protein 70kD (HSP70), C-terminal subdomain"/>
    <property type="match status" value="1"/>
</dbReference>
<dbReference type="Proteomes" id="UP000288716">
    <property type="component" value="Unassembled WGS sequence"/>
</dbReference>
<dbReference type="Gene3D" id="3.30.420.40">
    <property type="match status" value="1"/>
</dbReference>
<dbReference type="STRING" id="299467.A0A443RWQ7"/>
<dbReference type="PANTHER" id="PTHR45639:SF34">
    <property type="entry name" value="CHAPERONE PROTEIN DNAK"/>
    <property type="match status" value="1"/>
</dbReference>
<keyword evidence="3" id="KW-0067">ATP-binding</keyword>
<organism evidence="4 5">
    <name type="scientific">Leptotrombidium deliense</name>
    <dbReference type="NCBI Taxonomy" id="299467"/>
    <lineage>
        <taxon>Eukaryota</taxon>
        <taxon>Metazoa</taxon>
        <taxon>Ecdysozoa</taxon>
        <taxon>Arthropoda</taxon>
        <taxon>Chelicerata</taxon>
        <taxon>Arachnida</taxon>
        <taxon>Acari</taxon>
        <taxon>Acariformes</taxon>
        <taxon>Trombidiformes</taxon>
        <taxon>Prostigmata</taxon>
        <taxon>Anystina</taxon>
        <taxon>Parasitengona</taxon>
        <taxon>Trombiculoidea</taxon>
        <taxon>Trombiculidae</taxon>
        <taxon>Leptotrombidium</taxon>
    </lineage>
</organism>
<feature type="non-terminal residue" evidence="4">
    <location>
        <position position="166"/>
    </location>
</feature>
<evidence type="ECO:0000313" key="5">
    <source>
        <dbReference type="Proteomes" id="UP000288716"/>
    </source>
</evidence>
<evidence type="ECO:0000313" key="4">
    <source>
        <dbReference type="EMBL" id="RWS19670.1"/>
    </source>
</evidence>
<dbReference type="GO" id="GO:0034663">
    <property type="term" value="C:endoplasmic reticulum chaperone complex"/>
    <property type="evidence" value="ECO:0007669"/>
    <property type="project" value="TreeGrafter"/>
</dbReference>
<gene>
    <name evidence="4" type="ORF">B4U80_11146</name>
</gene>
<evidence type="ECO:0000256" key="1">
    <source>
        <dbReference type="ARBA" id="ARBA00007381"/>
    </source>
</evidence>
<dbReference type="InterPro" id="IPR043129">
    <property type="entry name" value="ATPase_NBD"/>
</dbReference>
<dbReference type="FunFam" id="3.30.420.40:FF:000028">
    <property type="entry name" value="heat shock 70 kDa protein-like"/>
    <property type="match status" value="1"/>
</dbReference>
<comment type="caution">
    <text evidence="4">The sequence shown here is derived from an EMBL/GenBank/DDBJ whole genome shotgun (WGS) entry which is preliminary data.</text>
</comment>
<dbReference type="InterPro" id="IPR013126">
    <property type="entry name" value="Hsp_70_fam"/>
</dbReference>
<dbReference type="GO" id="GO:0140662">
    <property type="term" value="F:ATP-dependent protein folding chaperone"/>
    <property type="evidence" value="ECO:0007669"/>
    <property type="project" value="InterPro"/>
</dbReference>
<dbReference type="EMBL" id="NCKV01023793">
    <property type="protein sequence ID" value="RWS19670.1"/>
    <property type="molecule type" value="Genomic_DNA"/>
</dbReference>
<dbReference type="AlphaFoldDB" id="A0A443RWQ7"/>
<keyword evidence="2" id="KW-0547">Nucleotide-binding</keyword>
<dbReference type="VEuPathDB" id="VectorBase:LDEU012370"/>
<dbReference type="SUPFAM" id="SSF53067">
    <property type="entry name" value="Actin-like ATPase domain"/>
    <property type="match status" value="1"/>
</dbReference>
<dbReference type="GO" id="GO:0005524">
    <property type="term" value="F:ATP binding"/>
    <property type="evidence" value="ECO:0007669"/>
    <property type="project" value="UniProtKB-KW"/>
</dbReference>
<dbReference type="Gene3D" id="1.20.1270.10">
    <property type="match status" value="1"/>
</dbReference>
<dbReference type="PANTHER" id="PTHR45639">
    <property type="entry name" value="HSC70CB, ISOFORM G-RELATED"/>
    <property type="match status" value="1"/>
</dbReference>
<keyword evidence="5" id="KW-1185">Reference proteome</keyword>
<sequence length="166" mass="19475">MDHNSSKNNLLSLIYNLHEKYLNKATREKLKEKRVKKIQKIVNQVNHWMIENPRATENDYDTQITIIEQQERYAERKLNEVANEAVEEFIGIDFGTDSCCLSVFKNNEWSTLLEHNSNIPSYVAFADDILIGKKAKDHYSLDNKNTIYSMKRFLGMKGLNDFIIDR</sequence>
<evidence type="ECO:0000256" key="2">
    <source>
        <dbReference type="ARBA" id="ARBA00022741"/>
    </source>
</evidence>
<protein>
    <submittedName>
        <fullName evidence="4">Molecular chaperone DnaK-like protein</fullName>
    </submittedName>
</protein>
<accession>A0A443RWQ7</accession>
<evidence type="ECO:0000256" key="3">
    <source>
        <dbReference type="ARBA" id="ARBA00022840"/>
    </source>
</evidence>
<proteinExistence type="inferred from homology"/>